<protein>
    <submittedName>
        <fullName evidence="2">Uncharacterized protein</fullName>
    </submittedName>
</protein>
<feature type="transmembrane region" description="Helical" evidence="1">
    <location>
        <begin position="56"/>
        <end position="80"/>
    </location>
</feature>
<dbReference type="AlphaFoldDB" id="A0A382BKY2"/>
<keyword evidence="1" id="KW-0472">Membrane</keyword>
<accession>A0A382BKY2</accession>
<proteinExistence type="predicted"/>
<dbReference type="EMBL" id="UINC01030297">
    <property type="protein sequence ID" value="SVB14455.1"/>
    <property type="molecule type" value="Genomic_DNA"/>
</dbReference>
<gene>
    <name evidence="2" type="ORF">METZ01_LOCUS167309</name>
</gene>
<sequence length="98" mass="10889">MLKGEVVRYNRRANDIYRYEILSYAEDIDLHIKAINEEMVQTIPHSVYGIEKNRKYLVVGLVLVLVFALSQSFGGFGQFLGGDGDGDGKKGTEPPPGN</sequence>
<keyword evidence="1" id="KW-0812">Transmembrane</keyword>
<evidence type="ECO:0000256" key="1">
    <source>
        <dbReference type="SAM" id="Phobius"/>
    </source>
</evidence>
<reference evidence="2" key="1">
    <citation type="submission" date="2018-05" db="EMBL/GenBank/DDBJ databases">
        <authorList>
            <person name="Lanie J.A."/>
            <person name="Ng W.-L."/>
            <person name="Kazmierczak K.M."/>
            <person name="Andrzejewski T.M."/>
            <person name="Davidsen T.M."/>
            <person name="Wayne K.J."/>
            <person name="Tettelin H."/>
            <person name="Glass J.I."/>
            <person name="Rusch D."/>
            <person name="Podicherti R."/>
            <person name="Tsui H.-C.T."/>
            <person name="Winkler M.E."/>
        </authorList>
    </citation>
    <scope>NUCLEOTIDE SEQUENCE</scope>
</reference>
<organism evidence="2">
    <name type="scientific">marine metagenome</name>
    <dbReference type="NCBI Taxonomy" id="408172"/>
    <lineage>
        <taxon>unclassified sequences</taxon>
        <taxon>metagenomes</taxon>
        <taxon>ecological metagenomes</taxon>
    </lineage>
</organism>
<keyword evidence="1" id="KW-1133">Transmembrane helix</keyword>
<name>A0A382BKY2_9ZZZZ</name>
<evidence type="ECO:0000313" key="2">
    <source>
        <dbReference type="EMBL" id="SVB14455.1"/>
    </source>
</evidence>